<accession>A0A164PCR1</accession>
<evidence type="ECO:0008006" key="4">
    <source>
        <dbReference type="Google" id="ProtNLM"/>
    </source>
</evidence>
<protein>
    <recommendedName>
        <fullName evidence="4">WXG100 family type VII secretion target</fullName>
    </recommendedName>
</protein>
<proteinExistence type="predicted"/>
<reference evidence="2 3" key="1">
    <citation type="submission" date="2016-04" db="EMBL/GenBank/DDBJ databases">
        <authorList>
            <person name="Evans L.H."/>
            <person name="Alamgir A."/>
            <person name="Owens N."/>
            <person name="Weber N.D."/>
            <person name="Virtaneva K."/>
            <person name="Barbian K."/>
            <person name="Babar A."/>
            <person name="Rosenke K."/>
        </authorList>
    </citation>
    <scope>NUCLEOTIDE SEQUENCE [LARGE SCALE GENOMIC DNA]</scope>
    <source>
        <strain evidence="2 3">IFM 0406</strain>
    </source>
</reference>
<comment type="caution">
    <text evidence="2">The sequence shown here is derived from an EMBL/GenBank/DDBJ whole genome shotgun (WGS) entry which is preliminary data.</text>
</comment>
<sequence length="109" mass="11489">MIVADFWADPDRLRAVAPQFAQLGDDVEAALTKLQQGIDAEGPCWGDDKPGQEFAKKYPQGGGPGGTREALAALAKLADTLRATGDKITGSANAAQAQDQHSADQIRRV</sequence>
<name>A0A164PCR1_9NOCA</name>
<dbReference type="STRING" id="455432.AWN90_18605"/>
<dbReference type="Gene3D" id="1.10.287.1060">
    <property type="entry name" value="ESAT-6-like"/>
    <property type="match status" value="1"/>
</dbReference>
<dbReference type="Proteomes" id="UP000076512">
    <property type="component" value="Unassembled WGS sequence"/>
</dbReference>
<dbReference type="AlphaFoldDB" id="A0A164PCR1"/>
<feature type="compositionally biased region" description="Basic and acidic residues" evidence="1">
    <location>
        <begin position="46"/>
        <end position="56"/>
    </location>
</feature>
<evidence type="ECO:0000256" key="1">
    <source>
        <dbReference type="SAM" id="MobiDB-lite"/>
    </source>
</evidence>
<evidence type="ECO:0000313" key="2">
    <source>
        <dbReference type="EMBL" id="KZM75397.1"/>
    </source>
</evidence>
<evidence type="ECO:0000313" key="3">
    <source>
        <dbReference type="Proteomes" id="UP000076512"/>
    </source>
</evidence>
<dbReference type="EMBL" id="LWGR01000003">
    <property type="protein sequence ID" value="KZM75397.1"/>
    <property type="molecule type" value="Genomic_DNA"/>
</dbReference>
<gene>
    <name evidence="2" type="ORF">AWN90_18605</name>
</gene>
<feature type="region of interest" description="Disordered" evidence="1">
    <location>
        <begin position="41"/>
        <end position="67"/>
    </location>
</feature>
<keyword evidence="3" id="KW-1185">Reference proteome</keyword>
<organism evidence="2 3">
    <name type="scientific">Nocardia terpenica</name>
    <dbReference type="NCBI Taxonomy" id="455432"/>
    <lineage>
        <taxon>Bacteria</taxon>
        <taxon>Bacillati</taxon>
        <taxon>Actinomycetota</taxon>
        <taxon>Actinomycetes</taxon>
        <taxon>Mycobacteriales</taxon>
        <taxon>Nocardiaceae</taxon>
        <taxon>Nocardia</taxon>
    </lineage>
</organism>